<dbReference type="SUPFAM" id="SSF64593">
    <property type="entry name" value="Intermediate filament protein, coiled coil region"/>
    <property type="match status" value="2"/>
</dbReference>
<dbReference type="EMBL" id="JAAMOB010000021">
    <property type="protein sequence ID" value="KAF4098536.1"/>
    <property type="molecule type" value="Genomic_DNA"/>
</dbReference>
<feature type="coiled-coil region" evidence="4">
    <location>
        <begin position="374"/>
        <end position="454"/>
    </location>
</feature>
<dbReference type="InterPro" id="IPR039008">
    <property type="entry name" value="IF_rod_dom"/>
</dbReference>
<dbReference type="GO" id="GO:0005882">
    <property type="term" value="C:intermediate filament"/>
    <property type="evidence" value="ECO:0007669"/>
    <property type="project" value="UniProtKB-KW"/>
</dbReference>
<evidence type="ECO:0000313" key="8">
    <source>
        <dbReference type="Proteomes" id="UP000579812"/>
    </source>
</evidence>
<evidence type="ECO:0000313" key="7">
    <source>
        <dbReference type="EMBL" id="KAF4098536.1"/>
    </source>
</evidence>
<proteinExistence type="inferred from homology"/>
<organism evidence="7 8">
    <name type="scientific">Onychostoma macrolepis</name>
    <dbReference type="NCBI Taxonomy" id="369639"/>
    <lineage>
        <taxon>Eukaryota</taxon>
        <taxon>Metazoa</taxon>
        <taxon>Chordata</taxon>
        <taxon>Craniata</taxon>
        <taxon>Vertebrata</taxon>
        <taxon>Euteleostomi</taxon>
        <taxon>Actinopterygii</taxon>
        <taxon>Neopterygii</taxon>
        <taxon>Teleostei</taxon>
        <taxon>Ostariophysi</taxon>
        <taxon>Cypriniformes</taxon>
        <taxon>Cyprinidae</taxon>
        <taxon>Acrossocheilinae</taxon>
        <taxon>Onychostoma</taxon>
    </lineage>
</organism>
<evidence type="ECO:0000256" key="5">
    <source>
        <dbReference type="SAM" id="MobiDB-lite"/>
    </source>
</evidence>
<feature type="compositionally biased region" description="Polar residues" evidence="5">
    <location>
        <begin position="606"/>
        <end position="631"/>
    </location>
</feature>
<dbReference type="Pfam" id="PF00038">
    <property type="entry name" value="Filament"/>
    <property type="match status" value="1"/>
</dbReference>
<evidence type="ECO:0000256" key="3">
    <source>
        <dbReference type="RuleBase" id="RU000685"/>
    </source>
</evidence>
<accession>A0A7J6BU60</accession>
<dbReference type="Proteomes" id="UP000579812">
    <property type="component" value="Unassembled WGS sequence"/>
</dbReference>
<keyword evidence="8" id="KW-1185">Reference proteome</keyword>
<dbReference type="PROSITE" id="PS00226">
    <property type="entry name" value="IF_ROD_1"/>
    <property type="match status" value="1"/>
</dbReference>
<dbReference type="PROSITE" id="PS51842">
    <property type="entry name" value="IF_ROD_2"/>
    <property type="match status" value="1"/>
</dbReference>
<evidence type="ECO:0000259" key="6">
    <source>
        <dbReference type="PROSITE" id="PS51842"/>
    </source>
</evidence>
<evidence type="ECO:0000256" key="1">
    <source>
        <dbReference type="ARBA" id="ARBA00022754"/>
    </source>
</evidence>
<dbReference type="Gene3D" id="1.20.5.1160">
    <property type="entry name" value="Vasodilator-stimulated phosphoprotein"/>
    <property type="match status" value="1"/>
</dbReference>
<dbReference type="PANTHER" id="PTHR45616:SF4">
    <property type="entry name" value="THREAD BIOPOLYMER FILAMENT SUBUNIT ALPHA"/>
    <property type="match status" value="1"/>
</dbReference>
<keyword evidence="2 4" id="KW-0175">Coiled coil</keyword>
<evidence type="ECO:0000256" key="4">
    <source>
        <dbReference type="SAM" id="Coils"/>
    </source>
</evidence>
<dbReference type="Gene3D" id="1.20.5.500">
    <property type="entry name" value="Single helix bin"/>
    <property type="match status" value="1"/>
</dbReference>
<feature type="region of interest" description="Disordered" evidence="5">
    <location>
        <begin position="570"/>
        <end position="631"/>
    </location>
</feature>
<comment type="similarity">
    <text evidence="3">Belongs to the intermediate filament family.</text>
</comment>
<sequence>MTESSLRISGGAVRFGATYGGNRLFSGARRGGGGSSALSRSLGLVRGGGAGVGLGLGGGFGGGFGAGAGAGAGLGLGGGALALGGGLGLGAGGARAAGLRAGLAPLRARLGGRVFKIGGYGFNPSFISSTTTVDVGVGPMPSIDPTLPSPDTVQVTRLKEKEELQALNDKFASFIDKARFLEQHNAVLKAKISMFTNPEQGGPASTSILLTSAIGTYKSQIDSLTVTKEAIIAEIEHYKGIIEDVQARYDEETSQTKTLELDWTALKEEVDNLYLSIFELQTSIGGLEDQIALSKQVYDAKVKEVRNIVTGGVKSAVSISVDNAAQAQDLTSALTEVKAHYEVLAQRSKQDALLSVQDSLSMMSVSSQPTSQTLTSAKEELRVYKLQIDSVQREMERLKSLNLQLESQVEEAEVHTSSHTETYQDQVLTLKSQLDDLRKQIAHYGQEYQELLASKMSLDVEITAYKKLLDSEENRLKSGGGVTVHMSKTVVGGGAAAGGGGLGLGAGGAGFGGGASGLGGGAGLGLGGGFGLGGGLGGSLGGLGLGLGGGLGFGGGAGSSFGAGSSYMSSSLSSSASMKQEDNDLYDQDDFNQDSEYAESRKHTTVQRPNQREMPSTSRRSPMNRPVNSDTQWSYQNLTDVENGILEPTYVDPIPNSLYANEDDTDLDTGTYENVFPTPVVQLDSDSCNYENWDHRCEDGNIYDEPDYVNEFKQ</sequence>
<keyword evidence="1 3" id="KW-0403">Intermediate filament</keyword>
<gene>
    <name evidence="7" type="ORF">G5714_020566</name>
</gene>
<evidence type="ECO:0000256" key="2">
    <source>
        <dbReference type="ARBA" id="ARBA00023054"/>
    </source>
</evidence>
<dbReference type="SMART" id="SM01391">
    <property type="entry name" value="Filament"/>
    <property type="match status" value="1"/>
</dbReference>
<dbReference type="PANTHER" id="PTHR45616">
    <property type="entry name" value="GATA-TYPE DOMAIN-CONTAINING PROTEIN"/>
    <property type="match status" value="1"/>
</dbReference>
<feature type="compositionally biased region" description="Acidic residues" evidence="5">
    <location>
        <begin position="583"/>
        <end position="597"/>
    </location>
</feature>
<reference evidence="7 8" key="1">
    <citation type="submission" date="2020-04" db="EMBL/GenBank/DDBJ databases">
        <title>Chromosome-level genome assembly of a cyprinid fish Onychostoma macrolepis by integration of Nanopore Sequencing, Bionano and Hi-C technology.</title>
        <authorList>
            <person name="Wang D."/>
        </authorList>
    </citation>
    <scope>NUCLEOTIDE SEQUENCE [LARGE SCALE GENOMIC DNA]</scope>
    <source>
        <strain evidence="7">SWU-2019</strain>
        <tissue evidence="7">Muscle</tissue>
    </source>
</reference>
<dbReference type="InterPro" id="IPR018039">
    <property type="entry name" value="IF_conserved"/>
</dbReference>
<protein>
    <recommendedName>
        <fullName evidence="6">IF rod domain-containing protein</fullName>
    </recommendedName>
</protein>
<name>A0A7J6BU60_9TELE</name>
<dbReference type="AlphaFoldDB" id="A0A7J6BU60"/>
<dbReference type="Gene3D" id="1.20.5.170">
    <property type="match status" value="1"/>
</dbReference>
<feature type="domain" description="IF rod" evidence="6">
    <location>
        <begin position="160"/>
        <end position="476"/>
    </location>
</feature>
<comment type="caution">
    <text evidence="7">The sequence shown here is derived from an EMBL/GenBank/DDBJ whole genome shotgun (WGS) entry which is preliminary data.</text>
</comment>